<dbReference type="Proteomes" id="UP001152523">
    <property type="component" value="Unassembled WGS sequence"/>
</dbReference>
<evidence type="ECO:0000313" key="2">
    <source>
        <dbReference type="Proteomes" id="UP001152523"/>
    </source>
</evidence>
<feature type="non-terminal residue" evidence="1">
    <location>
        <position position="147"/>
    </location>
</feature>
<sequence length="147" mass="17174">MPRRRSIESILGMQCSELPMKYLGIKLHKGINRFQYCDDFIKLFDSKLTPWKCKNLSQGGRLILIKHVLSAIPLHILAADTLPKKVISILERKLANFFWGFSNNRNKHHWLAWSKLCLPTNEGGLGIRTLSSLEKAFSIKLWWKWRK</sequence>
<dbReference type="EMBL" id="CAMAPF010001028">
    <property type="protein sequence ID" value="CAH9141051.1"/>
    <property type="molecule type" value="Genomic_DNA"/>
</dbReference>
<comment type="caution">
    <text evidence="1">The sequence shown here is derived from an EMBL/GenBank/DDBJ whole genome shotgun (WGS) entry which is preliminary data.</text>
</comment>
<keyword evidence="2" id="KW-1185">Reference proteome</keyword>
<dbReference type="PANTHER" id="PTHR33116:SF82">
    <property type="entry name" value="RNASE H FAMILY PROTEIN"/>
    <property type="match status" value="1"/>
</dbReference>
<name>A0AAV0FZC0_9ASTE</name>
<reference evidence="1" key="1">
    <citation type="submission" date="2022-07" db="EMBL/GenBank/DDBJ databases">
        <authorList>
            <person name="Macas J."/>
            <person name="Novak P."/>
            <person name="Neumann P."/>
        </authorList>
    </citation>
    <scope>NUCLEOTIDE SEQUENCE</scope>
</reference>
<gene>
    <name evidence="1" type="ORF">CEPIT_LOCUS38833</name>
</gene>
<dbReference type="PANTHER" id="PTHR33116">
    <property type="entry name" value="REVERSE TRANSCRIPTASE ZINC-BINDING DOMAIN-CONTAINING PROTEIN-RELATED-RELATED"/>
    <property type="match status" value="1"/>
</dbReference>
<proteinExistence type="predicted"/>
<accession>A0AAV0FZC0</accession>
<organism evidence="1 2">
    <name type="scientific">Cuscuta epithymum</name>
    <dbReference type="NCBI Taxonomy" id="186058"/>
    <lineage>
        <taxon>Eukaryota</taxon>
        <taxon>Viridiplantae</taxon>
        <taxon>Streptophyta</taxon>
        <taxon>Embryophyta</taxon>
        <taxon>Tracheophyta</taxon>
        <taxon>Spermatophyta</taxon>
        <taxon>Magnoliopsida</taxon>
        <taxon>eudicotyledons</taxon>
        <taxon>Gunneridae</taxon>
        <taxon>Pentapetalae</taxon>
        <taxon>asterids</taxon>
        <taxon>lamiids</taxon>
        <taxon>Solanales</taxon>
        <taxon>Convolvulaceae</taxon>
        <taxon>Cuscuteae</taxon>
        <taxon>Cuscuta</taxon>
        <taxon>Cuscuta subgen. Cuscuta</taxon>
    </lineage>
</organism>
<evidence type="ECO:0000313" key="1">
    <source>
        <dbReference type="EMBL" id="CAH9141051.1"/>
    </source>
</evidence>
<dbReference type="AlphaFoldDB" id="A0AAV0FZC0"/>
<protein>
    <submittedName>
        <fullName evidence="1">Uncharacterized protein</fullName>
    </submittedName>
</protein>